<gene>
    <name evidence="3" type="ORF">AZH43_07890</name>
</gene>
<name>A0A151Y424_9GAMM</name>
<dbReference type="GO" id="GO:0019622">
    <property type="term" value="P:3-(3-hydroxy)phenylpropionate catabolic process"/>
    <property type="evidence" value="ECO:0007669"/>
    <property type="project" value="TreeGrafter"/>
</dbReference>
<dbReference type="RefSeq" id="WP_067667098.1">
    <property type="nucleotide sequence ID" value="NZ_CBCSIK010000008.1"/>
</dbReference>
<dbReference type="InterPro" id="IPR002938">
    <property type="entry name" value="FAD-bd"/>
</dbReference>
<dbReference type="EMBL" id="LUAW01000013">
    <property type="protein sequence ID" value="KYQ72768.1"/>
    <property type="molecule type" value="Genomic_DNA"/>
</dbReference>
<dbReference type="Pfam" id="PF01494">
    <property type="entry name" value="FAD_binding_3"/>
    <property type="match status" value="1"/>
</dbReference>
<dbReference type="InterPro" id="IPR036188">
    <property type="entry name" value="FAD/NAD-bd_sf"/>
</dbReference>
<dbReference type="SUPFAM" id="SSF51905">
    <property type="entry name" value="FAD/NAD(P)-binding domain"/>
    <property type="match status" value="1"/>
</dbReference>
<keyword evidence="1" id="KW-0560">Oxidoreductase</keyword>
<evidence type="ECO:0000313" key="3">
    <source>
        <dbReference type="EMBL" id="KYQ72768.1"/>
    </source>
</evidence>
<evidence type="ECO:0000256" key="1">
    <source>
        <dbReference type="ARBA" id="ARBA00023002"/>
    </source>
</evidence>
<dbReference type="STRING" id="1806892.AZH43_07890"/>
<dbReference type="GO" id="GO:0071949">
    <property type="term" value="F:FAD binding"/>
    <property type="evidence" value="ECO:0007669"/>
    <property type="project" value="InterPro"/>
</dbReference>
<dbReference type="Gene3D" id="3.30.70.2450">
    <property type="match status" value="1"/>
</dbReference>
<dbReference type="OrthoDB" id="8672648at2"/>
<accession>A0A151Y424</accession>
<dbReference type="PANTHER" id="PTHR43476">
    <property type="entry name" value="3-(3-HYDROXY-PHENYL)PROPIONATE/3-HYDROXYCINNAMIC ACID HYDROXYLASE"/>
    <property type="match status" value="1"/>
</dbReference>
<protein>
    <recommendedName>
        <fullName evidence="2">FAD-binding domain-containing protein</fullName>
    </recommendedName>
</protein>
<proteinExistence type="predicted"/>
<dbReference type="Proteomes" id="UP000076276">
    <property type="component" value="Unassembled WGS sequence"/>
</dbReference>
<comment type="caution">
    <text evidence="3">The sequence shown here is derived from an EMBL/GenBank/DDBJ whole genome shotgun (WGS) entry which is preliminary data.</text>
</comment>
<dbReference type="InterPro" id="IPR050631">
    <property type="entry name" value="PheA/TfdB_FAD_monoxygenase"/>
</dbReference>
<reference evidence="3 4" key="1">
    <citation type="submission" date="2016-03" db="EMBL/GenBank/DDBJ databases">
        <title>Acinetobacter genomospecies 28 strain ANC 4149.</title>
        <authorList>
            <person name="Radolfova-Krizova L."/>
            <person name="Nemec A."/>
        </authorList>
    </citation>
    <scope>NUCLEOTIDE SEQUENCE [LARGE SCALE GENOMIC DNA]</scope>
    <source>
        <strain evidence="3 4">ANC 4149</strain>
    </source>
</reference>
<dbReference type="PRINTS" id="PR00420">
    <property type="entry name" value="RNGMNOXGNASE"/>
</dbReference>
<evidence type="ECO:0000259" key="2">
    <source>
        <dbReference type="Pfam" id="PF01494"/>
    </source>
</evidence>
<feature type="domain" description="FAD-binding" evidence="2">
    <location>
        <begin position="17"/>
        <end position="352"/>
    </location>
</feature>
<organism evidence="3 4">
    <name type="scientific">Acinetobacter pragensis</name>
    <dbReference type="NCBI Taxonomy" id="1806892"/>
    <lineage>
        <taxon>Bacteria</taxon>
        <taxon>Pseudomonadati</taxon>
        <taxon>Pseudomonadota</taxon>
        <taxon>Gammaproteobacteria</taxon>
        <taxon>Moraxellales</taxon>
        <taxon>Moraxellaceae</taxon>
        <taxon>Acinetobacter</taxon>
    </lineage>
</organism>
<dbReference type="GO" id="GO:0008688">
    <property type="term" value="F:3-(3-hydroxyphenyl)propionate hydroxylase activity"/>
    <property type="evidence" value="ECO:0007669"/>
    <property type="project" value="TreeGrafter"/>
</dbReference>
<keyword evidence="4" id="KW-1185">Reference proteome</keyword>
<dbReference type="PANTHER" id="PTHR43476:SF3">
    <property type="entry name" value="FAD-BINDING MONOOXYGENASE"/>
    <property type="match status" value="1"/>
</dbReference>
<sequence>MDKIQKNQHQDGAAIQADVVIVGYGPVGAALAVYLGKLGVSTVVVEKNSDILPMPRAIALDNEALRVLQNIGLSDDSFEKITINHVRMYCPFLGKFGELNTSGKIDELPKLVTFYQPDLEKALRNKASSSSDVHVLLNTEFISFDEQPDAIHVAIRNPAGVNQTIHAQYLVGADGASSKIRSSIGFDFRGASYCEDWLIVDAKNRQGKSIDHVEFICDPKRPTPHMPAPGGRERWEFMLHANETREEMENPEKIQALLQPWMSGQDIEIERQAVYRFHARCCERFQKGRVFLVGDAAHITPPFVGQGLVAGLRDIANLGWKLKFALKAENAKEILDSYDAERRPHAAKMIQLAKGMGLMVMPKNKIKAIAVHGLIKSLSKFPLTKHYLTELKVKPQIRYKNGFFQPKKGYWNSTKTNFEVGKQADQILLKNSKNQIFKSDDCWGDSFILLGIDVDPATLLNEGLQHQWKVLGGKILTVSTRLNHQNLNGFMDIEQKWAAKKNSPYLVILRPDGIAYNIFEISEMTRSLALCINQLA</sequence>
<dbReference type="AlphaFoldDB" id="A0A151Y424"/>
<dbReference type="Gene3D" id="3.50.50.60">
    <property type="entry name" value="FAD/NAD(P)-binding domain"/>
    <property type="match status" value="1"/>
</dbReference>
<dbReference type="NCBIfam" id="NF004829">
    <property type="entry name" value="PRK06183.1-3"/>
    <property type="match status" value="1"/>
</dbReference>
<evidence type="ECO:0000313" key="4">
    <source>
        <dbReference type="Proteomes" id="UP000076276"/>
    </source>
</evidence>